<feature type="domain" description="Polysaccharide lyase 8 N-terminal alpha-helical" evidence="11">
    <location>
        <begin position="52"/>
        <end position="302"/>
    </location>
</feature>
<evidence type="ECO:0000256" key="8">
    <source>
        <dbReference type="SAM" id="SignalP"/>
    </source>
</evidence>
<evidence type="ECO:0000256" key="7">
    <source>
        <dbReference type="PIRSR" id="PIRSR638970-1"/>
    </source>
</evidence>
<evidence type="ECO:0000259" key="10">
    <source>
        <dbReference type="Pfam" id="PF02884"/>
    </source>
</evidence>
<evidence type="ECO:0000259" key="11">
    <source>
        <dbReference type="Pfam" id="PF08124"/>
    </source>
</evidence>
<dbReference type="KEGG" id="nia:A8C56_12645"/>
<dbReference type="InterPro" id="IPR003159">
    <property type="entry name" value="Lyase_8_central_dom"/>
</dbReference>
<dbReference type="Proteomes" id="UP000077667">
    <property type="component" value="Chromosome"/>
</dbReference>
<feature type="signal peptide" evidence="8">
    <location>
        <begin position="1"/>
        <end position="22"/>
    </location>
</feature>
<evidence type="ECO:0000256" key="5">
    <source>
        <dbReference type="ARBA" id="ARBA00022837"/>
    </source>
</evidence>
<keyword evidence="13" id="KW-1185">Reference proteome</keyword>
<dbReference type="SUPFAM" id="SSF74650">
    <property type="entry name" value="Galactose mutarotase-like"/>
    <property type="match status" value="1"/>
</dbReference>
<dbReference type="SUPFAM" id="SSF49863">
    <property type="entry name" value="Hyaluronate lyase-like, C-terminal domain"/>
    <property type="match status" value="1"/>
</dbReference>
<dbReference type="Pfam" id="PF02278">
    <property type="entry name" value="Lyase_8"/>
    <property type="match status" value="1"/>
</dbReference>
<dbReference type="GO" id="GO:0030246">
    <property type="term" value="F:carbohydrate binding"/>
    <property type="evidence" value="ECO:0007669"/>
    <property type="project" value="InterPro"/>
</dbReference>
<evidence type="ECO:0000313" key="12">
    <source>
        <dbReference type="EMBL" id="ANH81716.1"/>
    </source>
</evidence>
<feature type="active site" evidence="7">
    <location>
        <position position="279"/>
    </location>
</feature>
<comment type="subunit">
    <text evidence="3">Monomer.</text>
</comment>
<dbReference type="InterPro" id="IPR012970">
    <property type="entry name" value="Lyase_8_alpha_N"/>
</dbReference>
<name>A0A1A9I267_9BACT</name>
<protein>
    <submittedName>
        <fullName evidence="12">Chondroitin AC lyase</fullName>
    </submittedName>
</protein>
<feature type="active site" evidence="7">
    <location>
        <position position="216"/>
    </location>
</feature>
<dbReference type="Pfam" id="PF08124">
    <property type="entry name" value="Lyase_8_N"/>
    <property type="match status" value="1"/>
</dbReference>
<dbReference type="Pfam" id="PF02884">
    <property type="entry name" value="Lyase_8_C"/>
    <property type="match status" value="1"/>
</dbReference>
<feature type="domain" description="Polysaccharide lyase family 8 C-terminal" evidence="10">
    <location>
        <begin position="582"/>
        <end position="639"/>
    </location>
</feature>
<dbReference type="InterPro" id="IPR014718">
    <property type="entry name" value="GH-type_carb-bd"/>
</dbReference>
<evidence type="ECO:0000256" key="2">
    <source>
        <dbReference type="ARBA" id="ARBA00006699"/>
    </source>
</evidence>
<feature type="active site" evidence="7">
    <location>
        <position position="225"/>
    </location>
</feature>
<dbReference type="STRING" id="1176587.A8C56_12645"/>
<dbReference type="InterPro" id="IPR004103">
    <property type="entry name" value="Lyase_8_C"/>
</dbReference>
<dbReference type="Gene3D" id="2.60.220.10">
    <property type="entry name" value="Polysaccharide lyase family 8-like, C-terminal"/>
    <property type="match status" value="1"/>
</dbReference>
<evidence type="ECO:0000256" key="3">
    <source>
        <dbReference type="ARBA" id="ARBA00011245"/>
    </source>
</evidence>
<reference evidence="12 13" key="1">
    <citation type="submission" date="2016-05" db="EMBL/GenBank/DDBJ databases">
        <title>Niabella ginsenosidivorans BS26 whole genome sequencing.</title>
        <authorList>
            <person name="Im W.T."/>
            <person name="Siddiqi M.Z."/>
        </authorList>
    </citation>
    <scope>NUCLEOTIDE SEQUENCE [LARGE SCALE GENOMIC DNA]</scope>
    <source>
        <strain evidence="12 13">BS26</strain>
    </source>
</reference>
<gene>
    <name evidence="12" type="ORF">A8C56_12645</name>
</gene>
<feature type="chain" id="PRO_5008389745" evidence="8">
    <location>
        <begin position="23"/>
        <end position="671"/>
    </location>
</feature>
<dbReference type="PANTHER" id="PTHR38481">
    <property type="entry name" value="HYALURONATE LYASE"/>
    <property type="match status" value="1"/>
</dbReference>
<dbReference type="InterPro" id="IPR011071">
    <property type="entry name" value="Lyase_8-like_C"/>
</dbReference>
<dbReference type="Gene3D" id="2.70.98.10">
    <property type="match status" value="1"/>
</dbReference>
<keyword evidence="5" id="KW-0106">Calcium</keyword>
<evidence type="ECO:0000313" key="13">
    <source>
        <dbReference type="Proteomes" id="UP000077667"/>
    </source>
</evidence>
<evidence type="ECO:0000256" key="6">
    <source>
        <dbReference type="ARBA" id="ARBA00023239"/>
    </source>
</evidence>
<comment type="similarity">
    <text evidence="2">Belongs to the polysaccharide lyase 8 family.</text>
</comment>
<organism evidence="12 13">
    <name type="scientific">Niabella ginsenosidivorans</name>
    <dbReference type="NCBI Taxonomy" id="1176587"/>
    <lineage>
        <taxon>Bacteria</taxon>
        <taxon>Pseudomonadati</taxon>
        <taxon>Bacteroidota</taxon>
        <taxon>Chitinophagia</taxon>
        <taxon>Chitinophagales</taxon>
        <taxon>Chitinophagaceae</taxon>
        <taxon>Niabella</taxon>
    </lineage>
</organism>
<dbReference type="InterPro" id="IPR008929">
    <property type="entry name" value="Chondroitin_lyas"/>
</dbReference>
<dbReference type="GO" id="GO:0016837">
    <property type="term" value="F:carbon-oxygen lyase activity, acting on polysaccharides"/>
    <property type="evidence" value="ECO:0007669"/>
    <property type="project" value="UniProtKB-ARBA"/>
</dbReference>
<dbReference type="InterPro" id="IPR038970">
    <property type="entry name" value="Lyase_8"/>
</dbReference>
<dbReference type="RefSeq" id="WP_067756559.1">
    <property type="nucleotide sequence ID" value="NZ_CP015772.1"/>
</dbReference>
<dbReference type="InterPro" id="IPR011013">
    <property type="entry name" value="Gal_mutarotase_sf_dom"/>
</dbReference>
<evidence type="ECO:0000256" key="4">
    <source>
        <dbReference type="ARBA" id="ARBA00022729"/>
    </source>
</evidence>
<dbReference type="SUPFAM" id="SSF48230">
    <property type="entry name" value="Chondroitin AC/alginate lyase"/>
    <property type="match status" value="1"/>
</dbReference>
<dbReference type="GO" id="GO:0005975">
    <property type="term" value="P:carbohydrate metabolic process"/>
    <property type="evidence" value="ECO:0007669"/>
    <property type="project" value="InterPro"/>
</dbReference>
<dbReference type="EMBL" id="CP015772">
    <property type="protein sequence ID" value="ANH81716.1"/>
    <property type="molecule type" value="Genomic_DNA"/>
</dbReference>
<accession>A0A1A9I267</accession>
<keyword evidence="4 8" id="KW-0732">Signal</keyword>
<evidence type="ECO:0000259" key="9">
    <source>
        <dbReference type="Pfam" id="PF02278"/>
    </source>
</evidence>
<dbReference type="PANTHER" id="PTHR38481:SF1">
    <property type="entry name" value="HYALURONATE LYASE"/>
    <property type="match status" value="1"/>
</dbReference>
<sequence>MRRIGLNIVFIFLLVAGAQAQADTLLNRYSQYLFRTGILPVKSITGWIRTLEPDGRWPDIDYNDKEPAAWKVPDHLKRIRDMALCWAAPASPDRNSALLLAAIEKALDHWLLKRYQSTNWWHNEIGIPRYMRDILILLRKQLSPQRMKQALEVLNQLRVHEDYLAGNLVWCADLGMHYGALTGDEKLVQRCRDLILREIKTGTTEGIQPDYSFQQHGHRLQMYQYGKAFLWESLRIAWQLKGTTLAFPEEKVALLTGMMLNGWQWMARGIYTVPGTMDRSASRKGELESADVRALIPFMKELQPSGAAEWDRLSNIQNGRESLLGFRYYPYSDFTAYHRNSFSFFLKTISTRTLATESINHENLKGRLLNSGDAYLIRDGKEYTDLMPVWDWAHLPGITAFKGAYQANRQAFAGSVGDSMYGVTAMHYIVTDTTGKQTLEARKLWACYQDKVICLIADLKTRQLPGTVYTALDQCRLRGPVTINSQQQVVWNGVRRLTNVRWIHHAGFAYIPLQPAVVELHAENVSGTWYAINNAESRDTVREAVFMPVMWHPQLQSCGYVLSAAKTAAQAAKLASKPDWNVLQNDKSIQAIRFSDGVVMAAFYAPGKLMLDQQHYLQTDRPCMILLNKGKLYVSDPLHRGGMVIVQIAGQEWKLQLPEDGTTIAAGINEI</sequence>
<dbReference type="GO" id="GO:0005576">
    <property type="term" value="C:extracellular region"/>
    <property type="evidence" value="ECO:0007669"/>
    <property type="project" value="InterPro"/>
</dbReference>
<comment type="cofactor">
    <cofactor evidence="1">
        <name>Ca(2+)</name>
        <dbReference type="ChEBI" id="CHEBI:29108"/>
    </cofactor>
</comment>
<dbReference type="Gene3D" id="1.50.10.100">
    <property type="entry name" value="Chondroitin AC/alginate lyase"/>
    <property type="match status" value="1"/>
</dbReference>
<proteinExistence type="inferred from homology"/>
<feature type="domain" description="Polysaccharide lyase family 8 central" evidence="9">
    <location>
        <begin position="327"/>
        <end position="562"/>
    </location>
</feature>
<evidence type="ECO:0000256" key="1">
    <source>
        <dbReference type="ARBA" id="ARBA00001913"/>
    </source>
</evidence>
<dbReference type="AlphaFoldDB" id="A0A1A9I267"/>
<keyword evidence="6 12" id="KW-0456">Lyase</keyword>
<dbReference type="OrthoDB" id="6394136at2"/>